<comment type="caution">
    <text evidence="2">The sequence shown here is derived from an EMBL/GenBank/DDBJ whole genome shotgun (WGS) entry which is preliminary data.</text>
</comment>
<name>A0A4Z2G2L2_9TELE</name>
<organism evidence="2 3">
    <name type="scientific">Liparis tanakae</name>
    <name type="common">Tanaka's snailfish</name>
    <dbReference type="NCBI Taxonomy" id="230148"/>
    <lineage>
        <taxon>Eukaryota</taxon>
        <taxon>Metazoa</taxon>
        <taxon>Chordata</taxon>
        <taxon>Craniata</taxon>
        <taxon>Vertebrata</taxon>
        <taxon>Euteleostomi</taxon>
        <taxon>Actinopterygii</taxon>
        <taxon>Neopterygii</taxon>
        <taxon>Teleostei</taxon>
        <taxon>Neoteleostei</taxon>
        <taxon>Acanthomorphata</taxon>
        <taxon>Eupercaria</taxon>
        <taxon>Perciformes</taxon>
        <taxon>Cottioidei</taxon>
        <taxon>Cottales</taxon>
        <taxon>Liparidae</taxon>
        <taxon>Liparis</taxon>
    </lineage>
</organism>
<proteinExistence type="predicted"/>
<evidence type="ECO:0000313" key="2">
    <source>
        <dbReference type="EMBL" id="TNN47511.1"/>
    </source>
</evidence>
<evidence type="ECO:0000313" key="3">
    <source>
        <dbReference type="Proteomes" id="UP000314294"/>
    </source>
</evidence>
<feature type="compositionally biased region" description="Low complexity" evidence="1">
    <location>
        <begin position="29"/>
        <end position="55"/>
    </location>
</feature>
<dbReference type="Proteomes" id="UP000314294">
    <property type="component" value="Unassembled WGS sequence"/>
</dbReference>
<dbReference type="EMBL" id="SRLO01000739">
    <property type="protein sequence ID" value="TNN47511.1"/>
    <property type="molecule type" value="Genomic_DNA"/>
</dbReference>
<dbReference type="AlphaFoldDB" id="A0A4Z2G2L2"/>
<feature type="compositionally biased region" description="Low complexity" evidence="1">
    <location>
        <begin position="62"/>
        <end position="73"/>
    </location>
</feature>
<protein>
    <submittedName>
        <fullName evidence="2">Uncharacterized protein</fullName>
    </submittedName>
</protein>
<sequence length="97" mass="10502">MRKHLKELGVASSLHSSTDADSWLPGPSPRSLFSFPSSTSSTSSRDSPVPALSSFPRPPRSPRSSSPFPFLLFWDRTDRSPGSPKASSMDRSVKPGI</sequence>
<evidence type="ECO:0000256" key="1">
    <source>
        <dbReference type="SAM" id="MobiDB-lite"/>
    </source>
</evidence>
<accession>A0A4Z2G2L2</accession>
<gene>
    <name evidence="2" type="ORF">EYF80_042288</name>
</gene>
<feature type="region of interest" description="Disordered" evidence="1">
    <location>
        <begin position="1"/>
        <end position="97"/>
    </location>
</feature>
<keyword evidence="3" id="KW-1185">Reference proteome</keyword>
<reference evidence="2 3" key="1">
    <citation type="submission" date="2019-03" db="EMBL/GenBank/DDBJ databases">
        <title>First draft genome of Liparis tanakae, snailfish: a comprehensive survey of snailfish specific genes.</title>
        <authorList>
            <person name="Kim W."/>
            <person name="Song I."/>
            <person name="Jeong J.-H."/>
            <person name="Kim D."/>
            <person name="Kim S."/>
            <person name="Ryu S."/>
            <person name="Song J.Y."/>
            <person name="Lee S.K."/>
        </authorList>
    </citation>
    <scope>NUCLEOTIDE SEQUENCE [LARGE SCALE GENOMIC DNA]</scope>
    <source>
        <tissue evidence="2">Muscle</tissue>
    </source>
</reference>